<dbReference type="EMBL" id="CP014691">
    <property type="protein sequence ID" value="AQS88253.1"/>
    <property type="molecule type" value="Genomic_DNA"/>
</dbReference>
<keyword evidence="5" id="KW-0229">DNA integration</keyword>
<dbReference type="InterPro" id="IPR010998">
    <property type="entry name" value="Integrase_recombinase_N"/>
</dbReference>
<evidence type="ECO:0000256" key="7">
    <source>
        <dbReference type="ARBA" id="ARBA00023172"/>
    </source>
</evidence>
<keyword evidence="10" id="KW-1185">Reference proteome</keyword>
<evidence type="ECO:0000256" key="2">
    <source>
        <dbReference type="ARBA" id="ARBA00022490"/>
    </source>
</evidence>
<name>A0A1U9KR19_9PROT</name>
<protein>
    <submittedName>
        <fullName evidence="9">DNA recombinase</fullName>
    </submittedName>
</protein>
<evidence type="ECO:0000313" key="10">
    <source>
        <dbReference type="Proteomes" id="UP000188604"/>
    </source>
</evidence>
<dbReference type="GO" id="GO:0007059">
    <property type="term" value="P:chromosome segregation"/>
    <property type="evidence" value="ECO:0007669"/>
    <property type="project" value="UniProtKB-KW"/>
</dbReference>
<dbReference type="InterPro" id="IPR002104">
    <property type="entry name" value="Integrase_catalytic"/>
</dbReference>
<dbReference type="Gene3D" id="1.10.443.10">
    <property type="entry name" value="Intergrase catalytic core"/>
    <property type="match status" value="1"/>
</dbReference>
<dbReference type="PANTHER" id="PTHR30349:SF77">
    <property type="entry name" value="TYROSINE RECOMBINASE XERC"/>
    <property type="match status" value="1"/>
</dbReference>
<reference evidence="9 10" key="1">
    <citation type="submission" date="2016-03" db="EMBL/GenBank/DDBJ databases">
        <title>Acetic acid bacteria sequencing.</title>
        <authorList>
            <person name="Brandt J."/>
            <person name="Jakob F."/>
            <person name="Vogel R.F."/>
        </authorList>
    </citation>
    <scope>NUCLEOTIDE SEQUENCE [LARGE SCALE GENOMIC DNA]</scope>
    <source>
        <strain evidence="9 10">NBRC 101099</strain>
    </source>
</reference>
<dbReference type="STRING" id="320497.A0U93_10230"/>
<dbReference type="PROSITE" id="PS51898">
    <property type="entry name" value="TYR_RECOMBINASE"/>
    <property type="match status" value="1"/>
</dbReference>
<evidence type="ECO:0000256" key="1">
    <source>
        <dbReference type="ARBA" id="ARBA00004496"/>
    </source>
</evidence>
<keyword evidence="7" id="KW-0233">DNA recombination</keyword>
<dbReference type="InterPro" id="IPR044068">
    <property type="entry name" value="CB"/>
</dbReference>
<dbReference type="GO" id="GO:0003677">
    <property type="term" value="F:DNA binding"/>
    <property type="evidence" value="ECO:0007669"/>
    <property type="project" value="UniProtKB-UniRule"/>
</dbReference>
<dbReference type="InterPro" id="IPR011010">
    <property type="entry name" value="DNA_brk_join_enz"/>
</dbReference>
<dbReference type="PANTHER" id="PTHR30349">
    <property type="entry name" value="PHAGE INTEGRASE-RELATED"/>
    <property type="match status" value="1"/>
</dbReference>
<keyword evidence="6" id="KW-0238">DNA-binding</keyword>
<dbReference type="KEGG" id="nch:A0U93_10230"/>
<dbReference type="InterPro" id="IPR013762">
    <property type="entry name" value="Integrase-like_cat_sf"/>
</dbReference>
<dbReference type="Pfam" id="PF00589">
    <property type="entry name" value="Phage_integrase"/>
    <property type="match status" value="1"/>
</dbReference>
<organism evidence="9 10">
    <name type="scientific">Neoasaia chiangmaiensis</name>
    <dbReference type="NCBI Taxonomy" id="320497"/>
    <lineage>
        <taxon>Bacteria</taxon>
        <taxon>Pseudomonadati</taxon>
        <taxon>Pseudomonadota</taxon>
        <taxon>Alphaproteobacteria</taxon>
        <taxon>Acetobacterales</taxon>
        <taxon>Acetobacteraceae</taxon>
        <taxon>Neoasaia</taxon>
    </lineage>
</organism>
<evidence type="ECO:0000256" key="5">
    <source>
        <dbReference type="ARBA" id="ARBA00022908"/>
    </source>
</evidence>
<dbReference type="AlphaFoldDB" id="A0A1U9KR19"/>
<dbReference type="Gene3D" id="1.10.150.130">
    <property type="match status" value="1"/>
</dbReference>
<dbReference type="PROSITE" id="PS51900">
    <property type="entry name" value="CB"/>
    <property type="match status" value="1"/>
</dbReference>
<dbReference type="RefSeq" id="WP_077807274.1">
    <property type="nucleotide sequence ID" value="NZ_BJXS01000003.1"/>
</dbReference>
<dbReference type="Pfam" id="PF02899">
    <property type="entry name" value="Phage_int_SAM_1"/>
    <property type="match status" value="1"/>
</dbReference>
<dbReference type="GO" id="GO:0051301">
    <property type="term" value="P:cell division"/>
    <property type="evidence" value="ECO:0007669"/>
    <property type="project" value="UniProtKB-KW"/>
</dbReference>
<evidence type="ECO:0000256" key="6">
    <source>
        <dbReference type="ARBA" id="ARBA00023125"/>
    </source>
</evidence>
<keyword evidence="2" id="KW-0963">Cytoplasm</keyword>
<accession>A0A1U9KR19</accession>
<dbReference type="SUPFAM" id="SSF56349">
    <property type="entry name" value="DNA breaking-rejoining enzymes"/>
    <property type="match status" value="1"/>
</dbReference>
<dbReference type="GO" id="GO:0015074">
    <property type="term" value="P:DNA integration"/>
    <property type="evidence" value="ECO:0007669"/>
    <property type="project" value="UniProtKB-KW"/>
</dbReference>
<dbReference type="Proteomes" id="UP000188604">
    <property type="component" value="Chromosome"/>
</dbReference>
<gene>
    <name evidence="9" type="ORF">A0U93_10230</name>
</gene>
<dbReference type="OrthoDB" id="550438at2"/>
<evidence type="ECO:0000256" key="4">
    <source>
        <dbReference type="ARBA" id="ARBA00022829"/>
    </source>
</evidence>
<keyword evidence="4" id="KW-0159">Chromosome partition</keyword>
<dbReference type="GO" id="GO:0006310">
    <property type="term" value="P:DNA recombination"/>
    <property type="evidence" value="ECO:0007669"/>
    <property type="project" value="UniProtKB-KW"/>
</dbReference>
<keyword evidence="3" id="KW-0132">Cell division</keyword>
<comment type="subcellular location">
    <subcellularLocation>
        <location evidence="1">Cytoplasm</location>
    </subcellularLocation>
</comment>
<evidence type="ECO:0000256" key="8">
    <source>
        <dbReference type="ARBA" id="ARBA00023306"/>
    </source>
</evidence>
<keyword evidence="8" id="KW-0131">Cell cycle</keyword>
<evidence type="ECO:0000256" key="3">
    <source>
        <dbReference type="ARBA" id="ARBA00022618"/>
    </source>
</evidence>
<evidence type="ECO:0000313" key="9">
    <source>
        <dbReference type="EMBL" id="AQS88253.1"/>
    </source>
</evidence>
<dbReference type="InterPro" id="IPR050090">
    <property type="entry name" value="Tyrosine_recombinase_XerCD"/>
</dbReference>
<dbReference type="InterPro" id="IPR004107">
    <property type="entry name" value="Integrase_SAM-like_N"/>
</dbReference>
<proteinExistence type="predicted"/>
<dbReference type="GO" id="GO:0005737">
    <property type="term" value="C:cytoplasm"/>
    <property type="evidence" value="ECO:0007669"/>
    <property type="project" value="UniProtKB-SubCell"/>
</dbReference>
<sequence length="283" mass="31425">MAKRVASKSSNISDDERLMQLWLHGVSQNTVKAYRRDMEAFRSWVVKPLVEVTLDDLQNWYTSLDGADATRRRKLASVKSGLAFGTRVRLLPVDVGAALRLERERDTLNERILLEEDVLRMIDREQSPRKRACLRVLYLLGLRISEMCALTWRNMTRRQQGGIASVFGKGGKTRSVPVPAKLWKELMALRVDNRPDTPVVPGHDGGKLSLSAAHRLVKRAAGRAGLPDSVSAHWLRHANASHALDNGAPAHVVQATLGHASLATTTRYSHVREGDGTGNYLKG</sequence>